<sequence length="76" mass="8075">MEKHPDASATIRDIQQRWLALIRAEVGADGVAAAIMLLGDGMYYNAVFGGEGFASPARNMDALLAVVRDLIATARA</sequence>
<evidence type="ECO:0000313" key="2">
    <source>
        <dbReference type="Proteomes" id="UP000501058"/>
    </source>
</evidence>
<reference evidence="1 2" key="1">
    <citation type="submission" date="2020-03" db="EMBL/GenBank/DDBJ databases">
        <title>Propioniciclava sp. nov., isolated from Hydrophilus acuminatus.</title>
        <authorList>
            <person name="Hyun D.-W."/>
            <person name="Bae J.-W."/>
        </authorList>
    </citation>
    <scope>NUCLEOTIDE SEQUENCE [LARGE SCALE GENOMIC DNA]</scope>
    <source>
        <strain evidence="1 2">HDW11</strain>
    </source>
</reference>
<proteinExistence type="predicted"/>
<organism evidence="1 2">
    <name type="scientific">Propioniciclava coleopterorum</name>
    <dbReference type="NCBI Taxonomy" id="2714937"/>
    <lineage>
        <taxon>Bacteria</taxon>
        <taxon>Bacillati</taxon>
        <taxon>Actinomycetota</taxon>
        <taxon>Actinomycetes</taxon>
        <taxon>Propionibacteriales</taxon>
        <taxon>Propionibacteriaceae</taxon>
        <taxon>Propioniciclava</taxon>
    </lineage>
</organism>
<dbReference type="Gene3D" id="1.10.357.10">
    <property type="entry name" value="Tetracycline Repressor, domain 2"/>
    <property type="match status" value="1"/>
</dbReference>
<dbReference type="KEGG" id="prv:G7070_06605"/>
<gene>
    <name evidence="1" type="ORF">G7070_06605</name>
</gene>
<dbReference type="Proteomes" id="UP000501058">
    <property type="component" value="Chromosome"/>
</dbReference>
<dbReference type="AlphaFoldDB" id="A0A6G7Y5A7"/>
<accession>A0A6G7Y5A7</accession>
<evidence type="ECO:0000313" key="1">
    <source>
        <dbReference type="EMBL" id="QIK71995.1"/>
    </source>
</evidence>
<name>A0A6G7Y5A7_9ACTN</name>
<dbReference type="EMBL" id="CP049865">
    <property type="protein sequence ID" value="QIK71995.1"/>
    <property type="molecule type" value="Genomic_DNA"/>
</dbReference>
<keyword evidence="2" id="KW-1185">Reference proteome</keyword>
<protein>
    <submittedName>
        <fullName evidence="1">Uncharacterized protein</fullName>
    </submittedName>
</protein>